<feature type="compositionally biased region" description="Basic residues" evidence="1">
    <location>
        <begin position="141"/>
        <end position="150"/>
    </location>
</feature>
<name>A0A6A5V568_9PLEO</name>
<protein>
    <submittedName>
        <fullName evidence="2">Uncharacterized protein</fullName>
    </submittedName>
</protein>
<dbReference type="AlphaFoldDB" id="A0A6A5V568"/>
<dbReference type="Proteomes" id="UP000800036">
    <property type="component" value="Unassembled WGS sequence"/>
</dbReference>
<evidence type="ECO:0000256" key="1">
    <source>
        <dbReference type="SAM" id="MobiDB-lite"/>
    </source>
</evidence>
<organism evidence="2 3">
    <name type="scientific">Bimuria novae-zelandiae CBS 107.79</name>
    <dbReference type="NCBI Taxonomy" id="1447943"/>
    <lineage>
        <taxon>Eukaryota</taxon>
        <taxon>Fungi</taxon>
        <taxon>Dikarya</taxon>
        <taxon>Ascomycota</taxon>
        <taxon>Pezizomycotina</taxon>
        <taxon>Dothideomycetes</taxon>
        <taxon>Pleosporomycetidae</taxon>
        <taxon>Pleosporales</taxon>
        <taxon>Massarineae</taxon>
        <taxon>Didymosphaeriaceae</taxon>
        <taxon>Bimuria</taxon>
    </lineage>
</organism>
<proteinExistence type="predicted"/>
<reference evidence="2" key="1">
    <citation type="journal article" date="2020" name="Stud. Mycol.">
        <title>101 Dothideomycetes genomes: a test case for predicting lifestyles and emergence of pathogens.</title>
        <authorList>
            <person name="Haridas S."/>
            <person name="Albert R."/>
            <person name="Binder M."/>
            <person name="Bloem J."/>
            <person name="Labutti K."/>
            <person name="Salamov A."/>
            <person name="Andreopoulos B."/>
            <person name="Baker S."/>
            <person name="Barry K."/>
            <person name="Bills G."/>
            <person name="Bluhm B."/>
            <person name="Cannon C."/>
            <person name="Castanera R."/>
            <person name="Culley D."/>
            <person name="Daum C."/>
            <person name="Ezra D."/>
            <person name="Gonzalez J."/>
            <person name="Henrissat B."/>
            <person name="Kuo A."/>
            <person name="Liang C."/>
            <person name="Lipzen A."/>
            <person name="Lutzoni F."/>
            <person name="Magnuson J."/>
            <person name="Mondo S."/>
            <person name="Nolan M."/>
            <person name="Ohm R."/>
            <person name="Pangilinan J."/>
            <person name="Park H.-J."/>
            <person name="Ramirez L."/>
            <person name="Alfaro M."/>
            <person name="Sun H."/>
            <person name="Tritt A."/>
            <person name="Yoshinaga Y."/>
            <person name="Zwiers L.-H."/>
            <person name="Turgeon B."/>
            <person name="Goodwin S."/>
            <person name="Spatafora J."/>
            <person name="Crous P."/>
            <person name="Grigoriev I."/>
        </authorList>
    </citation>
    <scope>NUCLEOTIDE SEQUENCE</scope>
    <source>
        <strain evidence="2">CBS 107.79</strain>
    </source>
</reference>
<dbReference type="EMBL" id="ML976685">
    <property type="protein sequence ID" value="KAF1972593.1"/>
    <property type="molecule type" value="Genomic_DNA"/>
</dbReference>
<feature type="compositionally biased region" description="Acidic residues" evidence="1">
    <location>
        <begin position="126"/>
        <end position="136"/>
    </location>
</feature>
<dbReference type="OrthoDB" id="5429427at2759"/>
<gene>
    <name evidence="2" type="ORF">BU23DRAFT_568810</name>
</gene>
<keyword evidence="3" id="KW-1185">Reference proteome</keyword>
<sequence length="213" mass="24465">MTLAQLEAANPEVWVSIMELRHCGLKLPIARSHNDEWLVGGVIPKTRIKKVIPYDGQKWHFEQGAEEVRCQPGKLPWLWNWQKLLWISGKSDARKVADLYVEAVGEEGEQDQNAYVKVDLSDSEDEHVDMYDDGGDDQNRPSRKRKRKMVNSKEIIKSRRLNAEEFAMSSPTCNWTCLACCPRGRKGQAVKITRSEDAPENLDTLDRHKRAYS</sequence>
<accession>A0A6A5V568</accession>
<evidence type="ECO:0000313" key="3">
    <source>
        <dbReference type="Proteomes" id="UP000800036"/>
    </source>
</evidence>
<feature type="region of interest" description="Disordered" evidence="1">
    <location>
        <begin position="126"/>
        <end position="150"/>
    </location>
</feature>
<evidence type="ECO:0000313" key="2">
    <source>
        <dbReference type="EMBL" id="KAF1972593.1"/>
    </source>
</evidence>